<dbReference type="Gene3D" id="1.10.287.130">
    <property type="match status" value="1"/>
</dbReference>
<evidence type="ECO:0000313" key="1">
    <source>
        <dbReference type="EMBL" id="QHJ12634.1"/>
    </source>
</evidence>
<dbReference type="KEGG" id="pmes:FX988_02892"/>
<organism evidence="1 2">
    <name type="scientific">Paraglaciecola mesophila</name>
    <dbReference type="NCBI Taxonomy" id="197222"/>
    <lineage>
        <taxon>Bacteria</taxon>
        <taxon>Pseudomonadati</taxon>
        <taxon>Pseudomonadota</taxon>
        <taxon>Gammaproteobacteria</taxon>
        <taxon>Alteromonadales</taxon>
        <taxon>Alteromonadaceae</taxon>
        <taxon>Paraglaciecola</taxon>
    </lineage>
</organism>
<accession>A0A857JPZ9</accession>
<dbReference type="InterPro" id="IPR036097">
    <property type="entry name" value="HisK_dim/P_sf"/>
</dbReference>
<proteinExistence type="predicted"/>
<dbReference type="EMBL" id="CP047656">
    <property type="protein sequence ID" value="QHJ12634.1"/>
    <property type="molecule type" value="Genomic_DNA"/>
</dbReference>
<dbReference type="SUPFAM" id="SSF47384">
    <property type="entry name" value="Homodimeric domain of signal transducing histidine kinase"/>
    <property type="match status" value="1"/>
</dbReference>
<evidence type="ECO:0008006" key="3">
    <source>
        <dbReference type="Google" id="ProtNLM"/>
    </source>
</evidence>
<dbReference type="GO" id="GO:0000155">
    <property type="term" value="F:phosphorelay sensor kinase activity"/>
    <property type="evidence" value="ECO:0007669"/>
    <property type="project" value="InterPro"/>
</dbReference>
<name>A0A857JPZ9_9ALTE</name>
<dbReference type="OrthoDB" id="5704732at2"/>
<gene>
    <name evidence="1" type="ORF">FX988_02892</name>
</gene>
<dbReference type="Proteomes" id="UP000464524">
    <property type="component" value="Chromosome"/>
</dbReference>
<protein>
    <recommendedName>
        <fullName evidence="3">Histidine kinase</fullName>
    </recommendedName>
</protein>
<evidence type="ECO:0000313" key="2">
    <source>
        <dbReference type="Proteomes" id="UP000464524"/>
    </source>
</evidence>
<reference evidence="1 2" key="1">
    <citation type="submission" date="2019-12" db="EMBL/GenBank/DDBJ databases">
        <title>Genome sequencing and assembly of endphytes of Porphyra tenera.</title>
        <authorList>
            <person name="Park J.M."/>
            <person name="Shin R."/>
            <person name="Jo S.H."/>
        </authorList>
    </citation>
    <scope>NUCLEOTIDE SEQUENCE [LARGE SCALE GENOMIC DNA]</scope>
    <source>
        <strain evidence="1 2">GPM4</strain>
    </source>
</reference>
<keyword evidence="2" id="KW-1185">Reference proteome</keyword>
<dbReference type="AlphaFoldDB" id="A0A857JPZ9"/>
<dbReference type="RefSeq" id="WP_160180826.1">
    <property type="nucleotide sequence ID" value="NZ_CP047656.1"/>
</dbReference>
<sequence>MQPTRETPPVTTNTLIHDVRNPLNRISMQAEMVKLVLENDMPKEKAIAALDKILAACQDSSAALQKLSEHSRTNNDG</sequence>